<comment type="caution">
    <text evidence="1">The sequence shown here is derived from an EMBL/GenBank/DDBJ whole genome shotgun (WGS) entry which is preliminary data.</text>
</comment>
<sequence length="549" mass="61398">MDSPFASRLGSNYCPTDDEVLEIREFIAEPKRQILALDNEIAQLRETIEKLEEKRKSLNPYVEAHQALISPMRRIPQDVLSEIFIACLPTHRNCVMSASEAPLLLGRICSSWRALSLATPRLWASLHVVERSLTHEVRTIRLGAIKMWLGRAGRCPLSISLYSDNYVPSPQSTGDTETDMQTLTDSFIKDLVLFADRWQHVRFIAARNVIQEITHLTPNDTPMLESVAFSVQPDYPRGDLRWSDFEMLKSPGISSFSTTSSEFQVSIPLHWHLLTELCIGGSGWESTLDAETALATLARCPMLQVCKLAVNVLSASPRHPTVELPHLHTLHLDFGNLSSLLLDRLHAPELRKFLFRGHVEFLPLFLGSCGGLETLDIDGSSLVKSSLMESLRILPTTMRHLTIRDHPRPRPGPMGTARPTTLLDDDVLALLIRVPDLDSSGHTSSQCCCPQLESLTTLGGEMSDFALQNFIEGRMVAGSTGPFLKHVRVQFSRAMKLDIKSSLKRFVDTGLDLELLYLPPPLPVYGSPWEGLQDAPSPWGPTWTLPVYW</sequence>
<dbReference type="Proteomes" id="UP001362999">
    <property type="component" value="Unassembled WGS sequence"/>
</dbReference>
<accession>A0AAW0A0T7</accession>
<protein>
    <recommendedName>
        <fullName evidence="3">F-box domain-containing protein</fullName>
    </recommendedName>
</protein>
<reference evidence="1 2" key="1">
    <citation type="journal article" date="2024" name="J Genomics">
        <title>Draft genome sequencing and assembly of Favolaschia claudopus CIRM-BRFM 2984 isolated from oak limbs.</title>
        <authorList>
            <person name="Navarro D."/>
            <person name="Drula E."/>
            <person name="Chaduli D."/>
            <person name="Cazenave R."/>
            <person name="Ahrendt S."/>
            <person name="Wang J."/>
            <person name="Lipzen A."/>
            <person name="Daum C."/>
            <person name="Barry K."/>
            <person name="Grigoriev I.V."/>
            <person name="Favel A."/>
            <person name="Rosso M.N."/>
            <person name="Martin F."/>
        </authorList>
    </citation>
    <scope>NUCLEOTIDE SEQUENCE [LARGE SCALE GENOMIC DNA]</scope>
    <source>
        <strain evidence="1 2">CIRM-BRFM 2984</strain>
    </source>
</reference>
<dbReference type="InterPro" id="IPR032675">
    <property type="entry name" value="LRR_dom_sf"/>
</dbReference>
<keyword evidence="2" id="KW-1185">Reference proteome</keyword>
<evidence type="ECO:0000313" key="1">
    <source>
        <dbReference type="EMBL" id="KAK6996928.1"/>
    </source>
</evidence>
<gene>
    <name evidence="1" type="ORF">R3P38DRAFT_2654423</name>
</gene>
<dbReference type="SUPFAM" id="SSF52058">
    <property type="entry name" value="L domain-like"/>
    <property type="match status" value="1"/>
</dbReference>
<organism evidence="1 2">
    <name type="scientific">Favolaschia claudopus</name>
    <dbReference type="NCBI Taxonomy" id="2862362"/>
    <lineage>
        <taxon>Eukaryota</taxon>
        <taxon>Fungi</taxon>
        <taxon>Dikarya</taxon>
        <taxon>Basidiomycota</taxon>
        <taxon>Agaricomycotina</taxon>
        <taxon>Agaricomycetes</taxon>
        <taxon>Agaricomycetidae</taxon>
        <taxon>Agaricales</taxon>
        <taxon>Marasmiineae</taxon>
        <taxon>Mycenaceae</taxon>
        <taxon>Favolaschia</taxon>
    </lineage>
</organism>
<dbReference type="EMBL" id="JAWWNJ010000095">
    <property type="protein sequence ID" value="KAK6996928.1"/>
    <property type="molecule type" value="Genomic_DNA"/>
</dbReference>
<evidence type="ECO:0000313" key="2">
    <source>
        <dbReference type="Proteomes" id="UP001362999"/>
    </source>
</evidence>
<name>A0AAW0A0T7_9AGAR</name>
<proteinExistence type="predicted"/>
<evidence type="ECO:0008006" key="3">
    <source>
        <dbReference type="Google" id="ProtNLM"/>
    </source>
</evidence>
<dbReference type="AlphaFoldDB" id="A0AAW0A0T7"/>
<dbReference type="Gene3D" id="3.80.10.10">
    <property type="entry name" value="Ribonuclease Inhibitor"/>
    <property type="match status" value="1"/>
</dbReference>